<gene>
    <name evidence="2" type="ORF">EYF80_014175</name>
</gene>
<comment type="caution">
    <text evidence="2">The sequence shown here is derived from an EMBL/GenBank/DDBJ whole genome shotgun (WGS) entry which is preliminary data.</text>
</comment>
<evidence type="ECO:0000256" key="1">
    <source>
        <dbReference type="SAM" id="Phobius"/>
    </source>
</evidence>
<feature type="transmembrane region" description="Helical" evidence="1">
    <location>
        <begin position="46"/>
        <end position="63"/>
    </location>
</feature>
<dbReference type="AlphaFoldDB" id="A0A4Z2IDK2"/>
<keyword evidence="1" id="KW-1133">Transmembrane helix</keyword>
<dbReference type="Proteomes" id="UP000314294">
    <property type="component" value="Unassembled WGS sequence"/>
</dbReference>
<name>A0A4Z2IDK2_9TELE</name>
<feature type="transmembrane region" description="Helical" evidence="1">
    <location>
        <begin position="75"/>
        <end position="94"/>
    </location>
</feature>
<evidence type="ECO:0000313" key="2">
    <source>
        <dbReference type="EMBL" id="TNN75625.1"/>
    </source>
</evidence>
<organism evidence="2 3">
    <name type="scientific">Liparis tanakae</name>
    <name type="common">Tanaka's snailfish</name>
    <dbReference type="NCBI Taxonomy" id="230148"/>
    <lineage>
        <taxon>Eukaryota</taxon>
        <taxon>Metazoa</taxon>
        <taxon>Chordata</taxon>
        <taxon>Craniata</taxon>
        <taxon>Vertebrata</taxon>
        <taxon>Euteleostomi</taxon>
        <taxon>Actinopterygii</taxon>
        <taxon>Neopterygii</taxon>
        <taxon>Teleostei</taxon>
        <taxon>Neoteleostei</taxon>
        <taxon>Acanthomorphata</taxon>
        <taxon>Eupercaria</taxon>
        <taxon>Perciformes</taxon>
        <taxon>Cottioidei</taxon>
        <taxon>Cottales</taxon>
        <taxon>Liparidae</taxon>
        <taxon>Liparis</taxon>
    </lineage>
</organism>
<keyword evidence="1" id="KW-0472">Membrane</keyword>
<keyword evidence="3" id="KW-1185">Reference proteome</keyword>
<reference evidence="2 3" key="1">
    <citation type="submission" date="2019-03" db="EMBL/GenBank/DDBJ databases">
        <title>First draft genome of Liparis tanakae, snailfish: a comprehensive survey of snailfish specific genes.</title>
        <authorList>
            <person name="Kim W."/>
            <person name="Song I."/>
            <person name="Jeong J.-H."/>
            <person name="Kim D."/>
            <person name="Kim S."/>
            <person name="Ryu S."/>
            <person name="Song J.Y."/>
            <person name="Lee S.K."/>
        </authorList>
    </citation>
    <scope>NUCLEOTIDE SEQUENCE [LARGE SCALE GENOMIC DNA]</scope>
    <source>
        <tissue evidence="2">Muscle</tissue>
    </source>
</reference>
<protein>
    <submittedName>
        <fullName evidence="2">Uncharacterized protein</fullName>
    </submittedName>
</protein>
<sequence>MPSISSSSSSVSAFNNGHVTFYMVPDVEVCRLVNIREGLGSMSLPWHHPSSAFSLFLVLFLFTQMLMRRVGPVRMWLVLSGAGCVAFDVAWVKLKDLSWLLHEVMTWDPCGRAQQLLPGLVLIDYHIAGGVTAPSSITLCSDDPGSLDWMYGAYGLPVQGVRVDLVRIASWGIVCHVVVGLGSAGTTRANKKGPGGSKHLLMGDITGEDGPAPQIHKTNQFHHVEGWKTRRKERSHPGGKKQAEKNIAIRRDYLSNVGLPARVLLRAGVLLKQRCLVGEGPWAACAGVPNIQHCGNGCYGTVAKLRDRDLRNQGGEAVCLRLRDGGQEGAGVRPVTWTHLHLEEKNRLPF</sequence>
<keyword evidence="1" id="KW-0812">Transmembrane</keyword>
<evidence type="ECO:0000313" key="3">
    <source>
        <dbReference type="Proteomes" id="UP000314294"/>
    </source>
</evidence>
<proteinExistence type="predicted"/>
<dbReference type="EMBL" id="SRLO01000101">
    <property type="protein sequence ID" value="TNN75625.1"/>
    <property type="molecule type" value="Genomic_DNA"/>
</dbReference>
<accession>A0A4Z2IDK2</accession>